<dbReference type="InterPro" id="IPR015590">
    <property type="entry name" value="Aldehyde_DH_dom"/>
</dbReference>
<comment type="similarity">
    <text evidence="1 4">Belongs to the aldehyde dehydrogenase family.</text>
</comment>
<dbReference type="InterPro" id="IPR029510">
    <property type="entry name" value="Ald_DH_CS_GLU"/>
</dbReference>
<dbReference type="RefSeq" id="WP_070177736.1">
    <property type="nucleotide sequence ID" value="NZ_BMJR01000002.1"/>
</dbReference>
<gene>
    <name evidence="6" type="ORF">BFC17_03610</name>
</gene>
<reference evidence="6 7" key="1">
    <citation type="submission" date="2016-09" db="EMBL/GenBank/DDBJ databases">
        <title>Alteromonas lipolytica, a new species isolated from sea water.</title>
        <authorList>
            <person name="Wu Y.-H."/>
            <person name="Cheng H."/>
            <person name="Xu X.-W."/>
        </authorList>
    </citation>
    <scope>NUCLEOTIDE SEQUENCE [LARGE SCALE GENOMIC DNA]</scope>
    <source>
        <strain evidence="6 7">JW12</strain>
    </source>
</reference>
<dbReference type="Gene3D" id="3.40.605.10">
    <property type="entry name" value="Aldehyde Dehydrogenase, Chain A, domain 1"/>
    <property type="match status" value="1"/>
</dbReference>
<dbReference type="InterPro" id="IPR016163">
    <property type="entry name" value="Ald_DH_C"/>
</dbReference>
<dbReference type="FunFam" id="3.40.605.10:FF:000007">
    <property type="entry name" value="NAD/NADP-dependent betaine aldehyde dehydrogenase"/>
    <property type="match status" value="1"/>
</dbReference>
<dbReference type="AlphaFoldDB" id="A0A1E8FBS4"/>
<feature type="active site" evidence="3">
    <location>
        <position position="281"/>
    </location>
</feature>
<dbReference type="FunFam" id="3.40.309.10:FF:000012">
    <property type="entry name" value="Betaine aldehyde dehydrogenase"/>
    <property type="match status" value="1"/>
</dbReference>
<sequence length="508" mass="53708">MSYSIVNDGATPTPQSDAAKALLASVEDKQLYINGAYQAPVSGAYLDTTDPATGKVLARIANAGSEDVDQAVDAAREALKGPWATLTPLERSQVLNRIADLIDAHMDELCELEVLEQGKPFYVARWAEIPATANQFRFFAGQALSLDGNTVNTSINYQPEGKQVQAWTLREPVGVVAAVTPWNSPLILSAMKIAPALAAGCTVVHKPAELTSLSALRLAELITEAGVPAGVVNVVTGDGASCGSALTSHKGIDKIAFTGSTATGRAIVEASKKHLTRVTLELGGKSPALVLPDADLELAIPGIANGIFFNGGQVCVANSRTYIHRSIFDKVVQGIAAYAESMQMGHGLDQATQMGPVVSTAQAEKIEQFIEDAKAKGAKVLCGGVRLGANGTFIAPTVVTNTSTDMPIHCEEVFGPVLVAEPYDDIDEAMAWCNDNEYGLAASIWTQDLSAAHRLSRQMEAGTVWINCHSMFDASLPIGGMKMSGYGRDSGKQALDNYLEWKTVCAVL</sequence>
<dbReference type="Proteomes" id="UP000176037">
    <property type="component" value="Unassembled WGS sequence"/>
</dbReference>
<evidence type="ECO:0000256" key="2">
    <source>
        <dbReference type="ARBA" id="ARBA00023002"/>
    </source>
</evidence>
<evidence type="ECO:0000256" key="1">
    <source>
        <dbReference type="ARBA" id="ARBA00009986"/>
    </source>
</evidence>
<evidence type="ECO:0000256" key="4">
    <source>
        <dbReference type="RuleBase" id="RU003345"/>
    </source>
</evidence>
<dbReference type="PANTHER" id="PTHR11699">
    <property type="entry name" value="ALDEHYDE DEHYDROGENASE-RELATED"/>
    <property type="match status" value="1"/>
</dbReference>
<name>A0A1E8FBS4_9ALTE</name>
<proteinExistence type="inferred from homology"/>
<organism evidence="6 7">
    <name type="scientific">Alteromonas lipolytica</name>
    <dbReference type="NCBI Taxonomy" id="1856405"/>
    <lineage>
        <taxon>Bacteria</taxon>
        <taxon>Pseudomonadati</taxon>
        <taxon>Pseudomonadota</taxon>
        <taxon>Gammaproteobacteria</taxon>
        <taxon>Alteromonadales</taxon>
        <taxon>Alteromonadaceae</taxon>
        <taxon>Alteromonas/Salinimonas group</taxon>
        <taxon>Alteromonas</taxon>
    </lineage>
</organism>
<dbReference type="SUPFAM" id="SSF53720">
    <property type="entry name" value="ALDH-like"/>
    <property type="match status" value="1"/>
</dbReference>
<dbReference type="OrthoDB" id="9812625at2"/>
<dbReference type="EMBL" id="MJIC01000015">
    <property type="protein sequence ID" value="OFI33360.1"/>
    <property type="molecule type" value="Genomic_DNA"/>
</dbReference>
<accession>A0A1E8FBS4</accession>
<dbReference type="FunFam" id="3.40.605.10:FF:000026">
    <property type="entry name" value="Aldehyde dehydrogenase, putative"/>
    <property type="match status" value="1"/>
</dbReference>
<evidence type="ECO:0000313" key="6">
    <source>
        <dbReference type="EMBL" id="OFI33360.1"/>
    </source>
</evidence>
<dbReference type="Pfam" id="PF00171">
    <property type="entry name" value="Aldedh"/>
    <property type="match status" value="1"/>
</dbReference>
<dbReference type="GO" id="GO:0016620">
    <property type="term" value="F:oxidoreductase activity, acting on the aldehyde or oxo group of donors, NAD or NADP as acceptor"/>
    <property type="evidence" value="ECO:0007669"/>
    <property type="project" value="InterPro"/>
</dbReference>
<evidence type="ECO:0000259" key="5">
    <source>
        <dbReference type="Pfam" id="PF00171"/>
    </source>
</evidence>
<evidence type="ECO:0000256" key="3">
    <source>
        <dbReference type="PROSITE-ProRule" id="PRU10007"/>
    </source>
</evidence>
<comment type="caution">
    <text evidence="6">The sequence shown here is derived from an EMBL/GenBank/DDBJ whole genome shotgun (WGS) entry which is preliminary data.</text>
</comment>
<dbReference type="PROSITE" id="PS00687">
    <property type="entry name" value="ALDEHYDE_DEHYDR_GLU"/>
    <property type="match status" value="1"/>
</dbReference>
<feature type="domain" description="Aldehyde dehydrogenase" evidence="5">
    <location>
        <begin position="45"/>
        <end position="504"/>
    </location>
</feature>
<dbReference type="InterPro" id="IPR016161">
    <property type="entry name" value="Ald_DH/histidinol_DH"/>
</dbReference>
<dbReference type="PROSITE" id="PS00070">
    <property type="entry name" value="ALDEHYDE_DEHYDR_CYS"/>
    <property type="match status" value="1"/>
</dbReference>
<dbReference type="InterPro" id="IPR016160">
    <property type="entry name" value="Ald_DH_CS_CYS"/>
</dbReference>
<keyword evidence="2 4" id="KW-0560">Oxidoreductase</keyword>
<dbReference type="InterPro" id="IPR016162">
    <property type="entry name" value="Ald_DH_N"/>
</dbReference>
<dbReference type="STRING" id="1856405.BFC17_03610"/>
<dbReference type="Gene3D" id="3.40.309.10">
    <property type="entry name" value="Aldehyde Dehydrogenase, Chain A, domain 2"/>
    <property type="match status" value="1"/>
</dbReference>
<evidence type="ECO:0000313" key="7">
    <source>
        <dbReference type="Proteomes" id="UP000176037"/>
    </source>
</evidence>
<keyword evidence="7" id="KW-1185">Reference proteome</keyword>
<protein>
    <submittedName>
        <fullName evidence="6">Betaine-aldehyde dehydrogenase</fullName>
    </submittedName>
</protein>